<comment type="pathway">
    <text evidence="1">Carbohydrate metabolism; tricarboxylic acid cycle; isocitrate from oxaloacetate: step 1/2.</text>
</comment>
<comment type="catalytic activity">
    <reaction evidence="5">
        <text>oxaloacetate + acetyl-CoA + H2O = citrate + CoA + H(+)</text>
        <dbReference type="Rhea" id="RHEA:16845"/>
        <dbReference type="ChEBI" id="CHEBI:15377"/>
        <dbReference type="ChEBI" id="CHEBI:15378"/>
        <dbReference type="ChEBI" id="CHEBI:16452"/>
        <dbReference type="ChEBI" id="CHEBI:16947"/>
        <dbReference type="ChEBI" id="CHEBI:57287"/>
        <dbReference type="ChEBI" id="CHEBI:57288"/>
        <dbReference type="EC" id="2.3.3.16"/>
    </reaction>
</comment>
<dbReference type="STRING" id="376489.A5892_05760"/>
<dbReference type="PANTHER" id="PTHR11739">
    <property type="entry name" value="CITRATE SYNTHASE"/>
    <property type="match status" value="1"/>
</dbReference>
<dbReference type="InterPro" id="IPR036969">
    <property type="entry name" value="Citrate_synthase_sf"/>
</dbReference>
<dbReference type="AlphaFoldDB" id="A0A172YDH3"/>
<sequence length="375" mass="41314">MTNAKPLGGAGLRGQVAGRTALSTVGREGHGLTYRGYAIEELAEQASFEEVVWLLFEAELPTVEQLDELKSRLRRHRRLPEALKRGLEQIPAQTPPMEAVRTGVSLYGNLAPEADFSAQREAAERLLGALPGIICYWYRYAHGGERIDTESAADGVAEHFLTLLHSTRPSEMHRRALDASLVLYAEHEFNASTFTARVVASTLADLYSCLTAAVGALRGPLHGGANEEAMALIERFDSVEAARIGVARMLERKEKVMGFGHAIYRDRDPRSAVIERWAARLATSPASHRLLEVSRAIAALMDEQKGLFPNADFYHASAYHSLGIPTGLFTPIFVIARTAGWSAHVFEQRADNRIIRPSADYVGSEPREFVPLAQR</sequence>
<evidence type="ECO:0000256" key="5">
    <source>
        <dbReference type="ARBA" id="ARBA00049288"/>
    </source>
</evidence>
<dbReference type="SUPFAM" id="SSF48256">
    <property type="entry name" value="Citrate synthase"/>
    <property type="match status" value="1"/>
</dbReference>
<evidence type="ECO:0000256" key="2">
    <source>
        <dbReference type="ARBA" id="ARBA00010566"/>
    </source>
</evidence>
<evidence type="ECO:0000256" key="8">
    <source>
        <dbReference type="RuleBase" id="RU003406"/>
    </source>
</evidence>
<dbReference type="Gene3D" id="1.10.230.10">
    <property type="entry name" value="Cytochrome P450-Terp, domain 2"/>
    <property type="match status" value="1"/>
</dbReference>
<dbReference type="InterPro" id="IPR024176">
    <property type="entry name" value="Citrate_synthase_bac-typ"/>
</dbReference>
<evidence type="ECO:0000256" key="6">
    <source>
        <dbReference type="PIRNR" id="PIRNR001369"/>
    </source>
</evidence>
<dbReference type="UniPathway" id="UPA00223">
    <property type="reaction ID" value="UER00717"/>
</dbReference>
<evidence type="ECO:0000256" key="3">
    <source>
        <dbReference type="ARBA" id="ARBA00022532"/>
    </source>
</evidence>
<evidence type="ECO:0000256" key="7">
    <source>
        <dbReference type="PIRSR" id="PIRSR001369-1"/>
    </source>
</evidence>
<dbReference type="PROSITE" id="PS00480">
    <property type="entry name" value="CITRATE_SYNTHASE"/>
    <property type="match status" value="1"/>
</dbReference>
<dbReference type="InterPro" id="IPR016142">
    <property type="entry name" value="Citrate_synth-like_lrg_a-sub"/>
</dbReference>
<comment type="similarity">
    <text evidence="2 6 8">Belongs to the citrate synthase family.</text>
</comment>
<dbReference type="InterPro" id="IPR011278">
    <property type="entry name" value="2-MeCitrate/Citrate_synth_II"/>
</dbReference>
<dbReference type="KEGG" id="haa:A5892_05760"/>
<keyword evidence="4 6" id="KW-0808">Transferase</keyword>
<dbReference type="GO" id="GO:0006099">
    <property type="term" value="P:tricarboxylic acid cycle"/>
    <property type="evidence" value="ECO:0007669"/>
    <property type="project" value="UniProtKB-UniPathway"/>
</dbReference>
<dbReference type="PRINTS" id="PR00143">
    <property type="entry name" value="CITRTSNTHASE"/>
</dbReference>
<dbReference type="GO" id="GO:0036440">
    <property type="term" value="F:citrate synthase activity"/>
    <property type="evidence" value="ECO:0007669"/>
    <property type="project" value="UniProtKB-EC"/>
</dbReference>
<dbReference type="InterPro" id="IPR019810">
    <property type="entry name" value="Citrate_synthase_AS"/>
</dbReference>
<accession>A0A172YDH3</accession>
<dbReference type="NCBIfam" id="TIGR01800">
    <property type="entry name" value="cit_synth_II"/>
    <property type="match status" value="1"/>
</dbReference>
<feature type="active site" evidence="7">
    <location>
        <position position="261"/>
    </location>
</feature>
<evidence type="ECO:0000256" key="1">
    <source>
        <dbReference type="ARBA" id="ARBA00004751"/>
    </source>
</evidence>
<dbReference type="InterPro" id="IPR016143">
    <property type="entry name" value="Citrate_synth-like_sm_a-sub"/>
</dbReference>
<feature type="active site" evidence="7">
    <location>
        <position position="312"/>
    </location>
</feature>
<dbReference type="Pfam" id="PF00285">
    <property type="entry name" value="Citrate_synt"/>
    <property type="match status" value="1"/>
</dbReference>
<dbReference type="InterPro" id="IPR002020">
    <property type="entry name" value="Citrate_synthase"/>
</dbReference>
<proteinExistence type="inferred from homology"/>
<dbReference type="GO" id="GO:0005975">
    <property type="term" value="P:carbohydrate metabolic process"/>
    <property type="evidence" value="ECO:0007669"/>
    <property type="project" value="TreeGrafter"/>
</dbReference>
<reference evidence="9 10" key="1">
    <citation type="submission" date="2016-04" db="EMBL/GenBank/DDBJ databases">
        <title>Complete Genome Sequence of Halotalea alkalilenta IHB B 13600.</title>
        <authorList>
            <person name="Swarnkar M.K."/>
            <person name="Sharma A."/>
            <person name="Kaushal K."/>
            <person name="Soni R."/>
            <person name="Rana S."/>
            <person name="Singh A.K."/>
            <person name="Gulati A."/>
        </authorList>
    </citation>
    <scope>NUCLEOTIDE SEQUENCE [LARGE SCALE GENOMIC DNA]</scope>
    <source>
        <strain evidence="9 10">IHB B 13600</strain>
    </source>
</reference>
<evidence type="ECO:0000313" key="10">
    <source>
        <dbReference type="Proteomes" id="UP000077875"/>
    </source>
</evidence>
<dbReference type="PIRSF" id="PIRSF001369">
    <property type="entry name" value="Citrate_synth"/>
    <property type="match status" value="1"/>
</dbReference>
<protein>
    <recommendedName>
        <fullName evidence="6">Citrate synthase</fullName>
    </recommendedName>
</protein>
<name>A0A172YDH3_9GAMM</name>
<keyword evidence="10" id="KW-1185">Reference proteome</keyword>
<dbReference type="RefSeq" id="WP_064121992.1">
    <property type="nucleotide sequence ID" value="NZ_CP015243.1"/>
</dbReference>
<evidence type="ECO:0000256" key="4">
    <source>
        <dbReference type="ARBA" id="ARBA00022679"/>
    </source>
</evidence>
<dbReference type="PANTHER" id="PTHR11739:SF25">
    <property type="entry name" value="CITRATE SYNTHASE-RELATED PROTEIN DDB_G0287281"/>
    <property type="match status" value="1"/>
</dbReference>
<dbReference type="EMBL" id="CP015243">
    <property type="protein sequence ID" value="ANF57035.1"/>
    <property type="molecule type" value="Genomic_DNA"/>
</dbReference>
<evidence type="ECO:0000313" key="9">
    <source>
        <dbReference type="EMBL" id="ANF57035.1"/>
    </source>
</evidence>
<keyword evidence="3" id="KW-0816">Tricarboxylic acid cycle</keyword>
<dbReference type="Gene3D" id="1.10.580.10">
    <property type="entry name" value="Citrate Synthase, domain 1"/>
    <property type="match status" value="1"/>
</dbReference>
<organism evidence="9 10">
    <name type="scientific">Halotalea alkalilenta</name>
    <dbReference type="NCBI Taxonomy" id="376489"/>
    <lineage>
        <taxon>Bacteria</taxon>
        <taxon>Pseudomonadati</taxon>
        <taxon>Pseudomonadota</taxon>
        <taxon>Gammaproteobacteria</taxon>
        <taxon>Oceanospirillales</taxon>
        <taxon>Halomonadaceae</taxon>
        <taxon>Halotalea</taxon>
    </lineage>
</organism>
<dbReference type="GO" id="GO:0019679">
    <property type="term" value="P:propionate metabolic process, methylcitrate cycle"/>
    <property type="evidence" value="ECO:0007669"/>
    <property type="project" value="TreeGrafter"/>
</dbReference>
<gene>
    <name evidence="9" type="ORF">A5892_05760</name>
</gene>
<dbReference type="GO" id="GO:0050440">
    <property type="term" value="F:2-methylcitrate synthase activity"/>
    <property type="evidence" value="ECO:0007669"/>
    <property type="project" value="TreeGrafter"/>
</dbReference>
<dbReference type="Proteomes" id="UP000077875">
    <property type="component" value="Chromosome"/>
</dbReference>
<dbReference type="GO" id="GO:0005737">
    <property type="term" value="C:cytoplasm"/>
    <property type="evidence" value="ECO:0007669"/>
    <property type="project" value="InterPro"/>
</dbReference>